<dbReference type="EMBL" id="NKYE01000022">
    <property type="protein sequence ID" value="OZM70287.1"/>
    <property type="molecule type" value="Genomic_DNA"/>
</dbReference>
<keyword evidence="2" id="KW-0812">Transmembrane</keyword>
<dbReference type="OrthoDB" id="5181866at2"/>
<evidence type="ECO:0000313" key="3">
    <source>
        <dbReference type="EMBL" id="OZM70287.1"/>
    </source>
</evidence>
<gene>
    <name evidence="3" type="ORF">CFN78_26490</name>
</gene>
<proteinExistence type="predicted"/>
<dbReference type="RefSeq" id="WP_094865790.1">
    <property type="nucleotide sequence ID" value="NZ_NKYE01000022.1"/>
</dbReference>
<dbReference type="InParanoid" id="A0A263CXY8"/>
<protein>
    <submittedName>
        <fullName evidence="3">Uncharacterized protein</fullName>
    </submittedName>
</protein>
<organism evidence="3 4">
    <name type="scientific">Amycolatopsis antarctica</name>
    <dbReference type="NCBI Taxonomy" id="1854586"/>
    <lineage>
        <taxon>Bacteria</taxon>
        <taxon>Bacillati</taxon>
        <taxon>Actinomycetota</taxon>
        <taxon>Actinomycetes</taxon>
        <taxon>Pseudonocardiales</taxon>
        <taxon>Pseudonocardiaceae</taxon>
        <taxon>Amycolatopsis</taxon>
    </lineage>
</organism>
<dbReference type="Proteomes" id="UP000242444">
    <property type="component" value="Unassembled WGS sequence"/>
</dbReference>
<evidence type="ECO:0000256" key="1">
    <source>
        <dbReference type="SAM" id="MobiDB-lite"/>
    </source>
</evidence>
<accession>A0A263CXY8</accession>
<comment type="caution">
    <text evidence="3">The sequence shown here is derived from an EMBL/GenBank/DDBJ whole genome shotgun (WGS) entry which is preliminary data.</text>
</comment>
<name>A0A263CXY8_9PSEU</name>
<reference evidence="3 4" key="1">
    <citation type="submission" date="2017-07" db="EMBL/GenBank/DDBJ databases">
        <title>Amycolatopsis antarcticus sp. nov., isolated from the surface of an Antarcticus brown macroalga.</title>
        <authorList>
            <person name="Wang J."/>
            <person name="Leiva S."/>
            <person name="Huang J."/>
            <person name="Huang Y."/>
        </authorList>
    </citation>
    <scope>NUCLEOTIDE SEQUENCE [LARGE SCALE GENOMIC DNA]</scope>
    <source>
        <strain evidence="3 4">AU-G6</strain>
    </source>
</reference>
<dbReference type="AlphaFoldDB" id="A0A263CXY8"/>
<evidence type="ECO:0000256" key="2">
    <source>
        <dbReference type="SAM" id="Phobius"/>
    </source>
</evidence>
<sequence>MPASSTTPARQRWLVPVLVAVVALTVGGGLLVRELYRQPLNAQTRSNVIATPSATPLRLDQQPGARTVDMTPDASAHPEDEAVRALLQTYFDAINDRSYERWKTTVSADRARTKTESVWLDEYGSTRDGSIIVYRIESAPDENLQVLVGFTSTQDLVDAPPDLQEECIRWRLALPVVREGGQWKVDTVPTRSVPEQMACD</sequence>
<evidence type="ECO:0000313" key="4">
    <source>
        <dbReference type="Proteomes" id="UP000242444"/>
    </source>
</evidence>
<keyword evidence="2" id="KW-0472">Membrane</keyword>
<feature type="region of interest" description="Disordered" evidence="1">
    <location>
        <begin position="57"/>
        <end position="77"/>
    </location>
</feature>
<keyword evidence="4" id="KW-1185">Reference proteome</keyword>
<feature type="transmembrane region" description="Helical" evidence="2">
    <location>
        <begin position="13"/>
        <end position="32"/>
    </location>
</feature>
<keyword evidence="2" id="KW-1133">Transmembrane helix</keyword>